<feature type="domain" description="CBS" evidence="10">
    <location>
        <begin position="219"/>
        <end position="280"/>
    </location>
</feature>
<protein>
    <submittedName>
        <fullName evidence="12">Hemolysin family protein</fullName>
    </submittedName>
</protein>
<evidence type="ECO:0000256" key="9">
    <source>
        <dbReference type="SAM" id="Phobius"/>
    </source>
</evidence>
<dbReference type="InterPro" id="IPR044751">
    <property type="entry name" value="Ion_transp-like_CBS"/>
</dbReference>
<evidence type="ECO:0000256" key="2">
    <source>
        <dbReference type="ARBA" id="ARBA00022475"/>
    </source>
</evidence>
<keyword evidence="2" id="KW-1003">Cell membrane</keyword>
<keyword evidence="7" id="KW-0129">CBS domain</keyword>
<dbReference type="Pfam" id="PF01595">
    <property type="entry name" value="CNNM"/>
    <property type="match status" value="1"/>
</dbReference>
<dbReference type="InterPro" id="IPR046342">
    <property type="entry name" value="CBS_dom_sf"/>
</dbReference>
<proteinExistence type="predicted"/>
<keyword evidence="3 8" id="KW-0812">Transmembrane</keyword>
<feature type="domain" description="CNNM transmembrane" evidence="11">
    <location>
        <begin position="3"/>
        <end position="200"/>
    </location>
</feature>
<evidence type="ECO:0000256" key="4">
    <source>
        <dbReference type="ARBA" id="ARBA00022737"/>
    </source>
</evidence>
<dbReference type="PROSITE" id="PS51371">
    <property type="entry name" value="CBS"/>
    <property type="match status" value="2"/>
</dbReference>
<reference evidence="12" key="2">
    <citation type="submission" date="2021-04" db="EMBL/GenBank/DDBJ databases">
        <authorList>
            <person name="Gilroy R."/>
        </authorList>
    </citation>
    <scope>NUCLEOTIDE SEQUENCE</scope>
    <source>
        <strain evidence="12">ChiHejej3B27-2180</strain>
    </source>
</reference>
<dbReference type="AlphaFoldDB" id="A0A9D1QRF8"/>
<feature type="non-terminal residue" evidence="12">
    <location>
        <position position="374"/>
    </location>
</feature>
<evidence type="ECO:0000256" key="8">
    <source>
        <dbReference type="PROSITE-ProRule" id="PRU01193"/>
    </source>
</evidence>
<dbReference type="PROSITE" id="PS51846">
    <property type="entry name" value="CNNM"/>
    <property type="match status" value="1"/>
</dbReference>
<evidence type="ECO:0000256" key="3">
    <source>
        <dbReference type="ARBA" id="ARBA00022692"/>
    </source>
</evidence>
<dbReference type="Proteomes" id="UP000886878">
    <property type="component" value="Unassembled WGS sequence"/>
</dbReference>
<organism evidence="12 13">
    <name type="scientific">Candidatus Limosilactobacillus merdipullorum</name>
    <dbReference type="NCBI Taxonomy" id="2838653"/>
    <lineage>
        <taxon>Bacteria</taxon>
        <taxon>Bacillati</taxon>
        <taxon>Bacillota</taxon>
        <taxon>Bacilli</taxon>
        <taxon>Lactobacillales</taxon>
        <taxon>Lactobacillaceae</taxon>
        <taxon>Limosilactobacillus</taxon>
    </lineage>
</organism>
<dbReference type="InterPro" id="IPR051676">
    <property type="entry name" value="UPF0053_domain"/>
</dbReference>
<accession>A0A9D1QRF8</accession>
<sequence length="374" mass="42474">MSISPTSPIVLLIIIFILLLAALFTLLEYSLVKTRPSELKTRKQTGAVKRAEYMLDHLSEYLSTAQVGVTITSLILGWIGEDYAVGMLMKLHLLPHNLAAEFSSIIGILIFTFLHAVFTDLVPKNMAIDQPVRILLAIVRPVHFFHIIFFPLVWIFNITAASLTKLLGFNPHPDEDIYSQSEIISLSQESEKAGALDKEDVVFMERAFEMNDKVASEIMVDRTQLSVIDSKATIEEASKQYFKRKFTRYPVVRNNDKDHILGYVFNYDIMNALRNGDGKMQVTEIMRSIPMVYESQSLTDVMNEMVKEHVPIVVVQDEYGGTSGIITDKDIYEELFGTIHEEIDHDSDEMIEKDKVDEKGHQVYTVSGKMNLDD</sequence>
<dbReference type="Gene3D" id="3.10.580.10">
    <property type="entry name" value="CBS-domain"/>
    <property type="match status" value="1"/>
</dbReference>
<dbReference type="PANTHER" id="PTHR43099:SF2">
    <property type="entry name" value="UPF0053 PROTEIN YRKA"/>
    <property type="match status" value="1"/>
</dbReference>
<reference evidence="12" key="1">
    <citation type="journal article" date="2021" name="PeerJ">
        <title>Extensive microbial diversity within the chicken gut microbiome revealed by metagenomics and culture.</title>
        <authorList>
            <person name="Gilroy R."/>
            <person name="Ravi A."/>
            <person name="Getino M."/>
            <person name="Pursley I."/>
            <person name="Horton D.L."/>
            <person name="Alikhan N.F."/>
            <person name="Baker D."/>
            <person name="Gharbi K."/>
            <person name="Hall N."/>
            <person name="Watson M."/>
            <person name="Adriaenssens E.M."/>
            <person name="Foster-Nyarko E."/>
            <person name="Jarju S."/>
            <person name="Secka A."/>
            <person name="Antonio M."/>
            <person name="Oren A."/>
            <person name="Chaudhuri R.R."/>
            <person name="La Ragione R."/>
            <person name="Hildebrand F."/>
            <person name="Pallen M.J."/>
        </authorList>
    </citation>
    <scope>NUCLEOTIDE SEQUENCE</scope>
    <source>
        <strain evidence="12">ChiHejej3B27-2180</strain>
    </source>
</reference>
<feature type="transmembrane region" description="Helical" evidence="9">
    <location>
        <begin position="6"/>
        <end position="27"/>
    </location>
</feature>
<evidence type="ECO:0000259" key="11">
    <source>
        <dbReference type="PROSITE" id="PS51846"/>
    </source>
</evidence>
<feature type="domain" description="CBS" evidence="10">
    <location>
        <begin position="285"/>
        <end position="347"/>
    </location>
</feature>
<evidence type="ECO:0000256" key="1">
    <source>
        <dbReference type="ARBA" id="ARBA00004651"/>
    </source>
</evidence>
<dbReference type="PANTHER" id="PTHR43099">
    <property type="entry name" value="UPF0053 PROTEIN YRKA"/>
    <property type="match status" value="1"/>
</dbReference>
<name>A0A9D1QRF8_9LACO</name>
<evidence type="ECO:0000259" key="10">
    <source>
        <dbReference type="PROSITE" id="PS51371"/>
    </source>
</evidence>
<feature type="transmembrane region" description="Helical" evidence="9">
    <location>
        <begin position="58"/>
        <end position="79"/>
    </location>
</feature>
<dbReference type="Pfam" id="PF00571">
    <property type="entry name" value="CBS"/>
    <property type="match status" value="2"/>
</dbReference>
<evidence type="ECO:0000256" key="5">
    <source>
        <dbReference type="ARBA" id="ARBA00022989"/>
    </source>
</evidence>
<evidence type="ECO:0000313" key="13">
    <source>
        <dbReference type="Proteomes" id="UP000886878"/>
    </source>
</evidence>
<dbReference type="InterPro" id="IPR002550">
    <property type="entry name" value="CNNM"/>
</dbReference>
<comment type="subcellular location">
    <subcellularLocation>
        <location evidence="1">Cell membrane</location>
        <topology evidence="1">Multi-pass membrane protein</topology>
    </subcellularLocation>
</comment>
<keyword evidence="5 8" id="KW-1133">Transmembrane helix</keyword>
<keyword evidence="4" id="KW-0677">Repeat</keyword>
<keyword evidence="6 8" id="KW-0472">Membrane</keyword>
<dbReference type="CDD" id="cd04590">
    <property type="entry name" value="CBS_pair_CorC_HlyC_assoc"/>
    <property type="match status" value="1"/>
</dbReference>
<dbReference type="SUPFAM" id="SSF54631">
    <property type="entry name" value="CBS-domain pair"/>
    <property type="match status" value="1"/>
</dbReference>
<dbReference type="SMART" id="SM00116">
    <property type="entry name" value="CBS"/>
    <property type="match status" value="2"/>
</dbReference>
<dbReference type="GO" id="GO:0005886">
    <property type="term" value="C:plasma membrane"/>
    <property type="evidence" value="ECO:0007669"/>
    <property type="project" value="UniProtKB-SubCell"/>
</dbReference>
<dbReference type="EMBL" id="DXGK01000119">
    <property type="protein sequence ID" value="HIW70825.1"/>
    <property type="molecule type" value="Genomic_DNA"/>
</dbReference>
<gene>
    <name evidence="12" type="ORF">H9876_05620</name>
</gene>
<evidence type="ECO:0000313" key="12">
    <source>
        <dbReference type="EMBL" id="HIW70825.1"/>
    </source>
</evidence>
<evidence type="ECO:0000256" key="7">
    <source>
        <dbReference type="PROSITE-ProRule" id="PRU00703"/>
    </source>
</evidence>
<comment type="caution">
    <text evidence="12">The sequence shown here is derived from an EMBL/GenBank/DDBJ whole genome shotgun (WGS) entry which is preliminary data.</text>
</comment>
<dbReference type="InterPro" id="IPR000644">
    <property type="entry name" value="CBS_dom"/>
</dbReference>
<evidence type="ECO:0000256" key="6">
    <source>
        <dbReference type="ARBA" id="ARBA00023136"/>
    </source>
</evidence>
<feature type="transmembrane region" description="Helical" evidence="9">
    <location>
        <begin position="99"/>
        <end position="122"/>
    </location>
</feature>
<feature type="transmembrane region" description="Helical" evidence="9">
    <location>
        <begin position="134"/>
        <end position="156"/>
    </location>
</feature>